<accession>A0A4D9ENV2</accession>
<dbReference type="Proteomes" id="UP000297703">
    <property type="component" value="Unassembled WGS sequence"/>
</dbReference>
<keyword evidence="3" id="KW-1185">Reference proteome</keyword>
<evidence type="ECO:0000313" key="3">
    <source>
        <dbReference type="Proteomes" id="UP000297703"/>
    </source>
</evidence>
<gene>
    <name evidence="2" type="ORF">DR999_PMT09270</name>
</gene>
<name>A0A4D9ENV2_9SAUR</name>
<sequence>MELLALHTRRRRGALLPEEPGEPERKRVCKSLETVPNESGFCHQLNECAMDYWTMELDSKQKGTTEQFIPQTPKEKPNSMEIKLSVEAELTYDQHRTRRGSRAELALEQYSAFAVLGVSRDQFNSQSNLELQP</sequence>
<evidence type="ECO:0000313" key="2">
    <source>
        <dbReference type="EMBL" id="TFK07860.1"/>
    </source>
</evidence>
<proteinExistence type="predicted"/>
<organism evidence="2 3">
    <name type="scientific">Platysternon megacephalum</name>
    <name type="common">big-headed turtle</name>
    <dbReference type="NCBI Taxonomy" id="55544"/>
    <lineage>
        <taxon>Eukaryota</taxon>
        <taxon>Metazoa</taxon>
        <taxon>Chordata</taxon>
        <taxon>Craniata</taxon>
        <taxon>Vertebrata</taxon>
        <taxon>Euteleostomi</taxon>
        <taxon>Archelosauria</taxon>
        <taxon>Testudinata</taxon>
        <taxon>Testudines</taxon>
        <taxon>Cryptodira</taxon>
        <taxon>Durocryptodira</taxon>
        <taxon>Testudinoidea</taxon>
        <taxon>Platysternidae</taxon>
        <taxon>Platysternon</taxon>
    </lineage>
</organism>
<reference evidence="2 3" key="1">
    <citation type="submission" date="2019-04" db="EMBL/GenBank/DDBJ databases">
        <title>Draft genome of the big-headed turtle Platysternon megacephalum.</title>
        <authorList>
            <person name="Gong S."/>
        </authorList>
    </citation>
    <scope>NUCLEOTIDE SEQUENCE [LARGE SCALE GENOMIC DNA]</scope>
    <source>
        <strain evidence="2">DO16091913</strain>
        <tissue evidence="2">Muscle</tissue>
    </source>
</reference>
<protein>
    <submittedName>
        <fullName evidence="2">Calcium homeostasis modulator protein 2</fullName>
    </submittedName>
</protein>
<dbReference type="OrthoDB" id="5955292at2759"/>
<comment type="caution">
    <text evidence="2">The sequence shown here is derived from an EMBL/GenBank/DDBJ whole genome shotgun (WGS) entry which is preliminary data.</text>
</comment>
<feature type="region of interest" description="Disordered" evidence="1">
    <location>
        <begin position="1"/>
        <end position="23"/>
    </location>
</feature>
<dbReference type="AlphaFoldDB" id="A0A4D9ENV2"/>
<evidence type="ECO:0000256" key="1">
    <source>
        <dbReference type="SAM" id="MobiDB-lite"/>
    </source>
</evidence>
<reference evidence="2 3" key="2">
    <citation type="submission" date="2019-04" db="EMBL/GenBank/DDBJ databases">
        <title>The genome sequence of big-headed turtle.</title>
        <authorList>
            <person name="Gong S."/>
        </authorList>
    </citation>
    <scope>NUCLEOTIDE SEQUENCE [LARGE SCALE GENOMIC DNA]</scope>
    <source>
        <strain evidence="2">DO16091913</strain>
        <tissue evidence="2">Muscle</tissue>
    </source>
</reference>
<dbReference type="EMBL" id="QXTE01000077">
    <property type="protein sequence ID" value="TFK07860.1"/>
    <property type="molecule type" value="Genomic_DNA"/>
</dbReference>